<dbReference type="EMBL" id="MEYH01000047">
    <property type="protein sequence ID" value="OGD15824.1"/>
    <property type="molecule type" value="Genomic_DNA"/>
</dbReference>
<accession>A0A1F5AD14</accession>
<organism evidence="2 3">
    <name type="scientific">Candidatus Sediminicultor quintus</name>
    <dbReference type="NCBI Taxonomy" id="1797291"/>
    <lineage>
        <taxon>Bacteria</taxon>
        <taxon>Pseudomonadati</taxon>
        <taxon>Atribacterota</taxon>
        <taxon>Candidatus Phoenicimicrobiia</taxon>
        <taxon>Candidatus Pheonicimicrobiales</taxon>
        <taxon>Candidatus Phoenicimicrobiaceae</taxon>
        <taxon>Candidatus Sediminicultor</taxon>
    </lineage>
</organism>
<protein>
    <recommendedName>
        <fullName evidence="1">Histidine kinase domain-containing protein</fullName>
    </recommendedName>
</protein>
<feature type="domain" description="Histidine kinase" evidence="1">
    <location>
        <begin position="1"/>
        <end position="101"/>
    </location>
</feature>
<proteinExistence type="predicted"/>
<dbReference type="STRING" id="1797291.A2V47_01430"/>
<dbReference type="SUPFAM" id="SSF55874">
    <property type="entry name" value="ATPase domain of HSP90 chaperone/DNA topoisomerase II/histidine kinase"/>
    <property type="match status" value="1"/>
</dbReference>
<dbReference type="Pfam" id="PF02518">
    <property type="entry name" value="HATPase_c"/>
    <property type="match status" value="1"/>
</dbReference>
<dbReference type="PROSITE" id="PS50109">
    <property type="entry name" value="HIS_KIN"/>
    <property type="match status" value="1"/>
</dbReference>
<dbReference type="InterPro" id="IPR003594">
    <property type="entry name" value="HATPase_dom"/>
</dbReference>
<reference evidence="2 3" key="1">
    <citation type="journal article" date="2016" name="Nat. Commun.">
        <title>Thousands of microbial genomes shed light on interconnected biogeochemical processes in an aquifer system.</title>
        <authorList>
            <person name="Anantharaman K."/>
            <person name="Brown C.T."/>
            <person name="Hug L.A."/>
            <person name="Sharon I."/>
            <person name="Castelle C.J."/>
            <person name="Probst A.J."/>
            <person name="Thomas B.C."/>
            <person name="Singh A."/>
            <person name="Wilkins M.J."/>
            <person name="Karaoz U."/>
            <person name="Brodie E.L."/>
            <person name="Williams K.H."/>
            <person name="Hubbard S.S."/>
            <person name="Banfield J.F."/>
        </authorList>
    </citation>
    <scope>NUCLEOTIDE SEQUENCE [LARGE SCALE GENOMIC DNA]</scope>
</reference>
<dbReference type="Gene3D" id="3.30.565.10">
    <property type="entry name" value="Histidine kinase-like ATPase, C-terminal domain"/>
    <property type="match status" value="1"/>
</dbReference>
<dbReference type="SMART" id="SM00387">
    <property type="entry name" value="HATPase_c"/>
    <property type="match status" value="1"/>
</dbReference>
<dbReference type="AlphaFoldDB" id="A0A1F5AD14"/>
<gene>
    <name evidence="2" type="ORF">A2V47_01430</name>
</gene>
<dbReference type="InterPro" id="IPR036890">
    <property type="entry name" value="HATPase_C_sf"/>
</dbReference>
<evidence type="ECO:0000313" key="3">
    <source>
        <dbReference type="Proteomes" id="UP000177701"/>
    </source>
</evidence>
<evidence type="ECO:0000259" key="1">
    <source>
        <dbReference type="PROSITE" id="PS50109"/>
    </source>
</evidence>
<sequence length="184" mass="21017">MKDLADHLFDILENSVKAAATEVKIILGIKDKLFFCKIEDDGSGIKDEDVTDPFVTSRKTRKVGLGLPLLKRAAESTGGSLQIYNSEKRGVILEFKIDIAHIDAKPFGDIARTFVDAIYSWPKVSFDIFIQKKNNKKLSIFNSKKIREIVSYSEMQQKEVRDFIYDSIDRELKKIKIDSQFGMF</sequence>
<dbReference type="InterPro" id="IPR005467">
    <property type="entry name" value="His_kinase_dom"/>
</dbReference>
<comment type="caution">
    <text evidence="2">The sequence shown here is derived from an EMBL/GenBank/DDBJ whole genome shotgun (WGS) entry which is preliminary data.</text>
</comment>
<evidence type="ECO:0000313" key="2">
    <source>
        <dbReference type="EMBL" id="OGD15824.1"/>
    </source>
</evidence>
<name>A0A1F5AD14_9BACT</name>
<dbReference type="Proteomes" id="UP000177701">
    <property type="component" value="Unassembled WGS sequence"/>
</dbReference>